<gene>
    <name evidence="7" type="primary">rnpA</name>
    <name evidence="9" type="ORF">CHF27_008030</name>
</gene>
<comment type="caution">
    <text evidence="9">The sequence shown here is derived from an EMBL/GenBank/DDBJ whole genome shotgun (WGS) entry which is preliminary data.</text>
</comment>
<evidence type="ECO:0000256" key="2">
    <source>
        <dbReference type="ARBA" id="ARBA00022694"/>
    </source>
</evidence>
<dbReference type="InterPro" id="IPR000100">
    <property type="entry name" value="RNase_P"/>
</dbReference>
<comment type="catalytic activity">
    <reaction evidence="7">
        <text>Endonucleolytic cleavage of RNA, removing 5'-extranucleotides from tRNA precursor.</text>
        <dbReference type="EC" id="3.1.26.5"/>
    </reaction>
</comment>
<dbReference type="EMBL" id="NOJZ02000012">
    <property type="protein sequence ID" value="RDY23428.1"/>
    <property type="molecule type" value="Genomic_DNA"/>
</dbReference>
<evidence type="ECO:0000256" key="1">
    <source>
        <dbReference type="ARBA" id="ARBA00002663"/>
    </source>
</evidence>
<dbReference type="InterPro" id="IPR020539">
    <property type="entry name" value="RNase_P_CS"/>
</dbReference>
<dbReference type="GO" id="GO:0004526">
    <property type="term" value="F:ribonuclease P activity"/>
    <property type="evidence" value="ECO:0007669"/>
    <property type="project" value="UniProtKB-UniRule"/>
</dbReference>
<dbReference type="InterPro" id="IPR014721">
    <property type="entry name" value="Ribsml_uS5_D2-typ_fold_subgr"/>
</dbReference>
<keyword evidence="3 7" id="KW-0540">Nuclease</keyword>
<keyword evidence="5 7" id="KW-0378">Hydrolase</keyword>
<dbReference type="Pfam" id="PF00825">
    <property type="entry name" value="Ribonuclease_P"/>
    <property type="match status" value="1"/>
</dbReference>
<dbReference type="PROSITE" id="PS00648">
    <property type="entry name" value="RIBONUCLEASE_P"/>
    <property type="match status" value="1"/>
</dbReference>
<evidence type="ECO:0000313" key="10">
    <source>
        <dbReference type="Proteomes" id="UP000243494"/>
    </source>
</evidence>
<dbReference type="HAMAP" id="MF_00227">
    <property type="entry name" value="RNase_P"/>
    <property type="match status" value="1"/>
</dbReference>
<dbReference type="RefSeq" id="WP_095405497.1">
    <property type="nucleotide sequence ID" value="NZ_NOJZ02000012.1"/>
</dbReference>
<evidence type="ECO:0000256" key="5">
    <source>
        <dbReference type="ARBA" id="ARBA00022801"/>
    </source>
</evidence>
<comment type="subunit">
    <text evidence="7">Consists of a catalytic RNA component (M1 or rnpB) and a protein subunit.</text>
</comment>
<reference evidence="9 10" key="1">
    <citation type="journal article" date="2017" name="Genome Announc.">
        <title>Draft Genome Sequence of Romboutsia maritimum sp. nov. Strain CCRI-22766(T), Isolated from Coastal Estuarine Mud.</title>
        <authorList>
            <person name="Maheux A.F."/>
            <person name="Boudreau D.K."/>
            <person name="Berube E."/>
            <person name="Boissinot M."/>
            <person name="Raymond F."/>
            <person name="Brodeur S."/>
            <person name="Corbeil J."/>
            <person name="Brightwell G."/>
            <person name="Broda D."/>
            <person name="Omar R.F."/>
            <person name="Bergeron M.G."/>
        </authorList>
    </citation>
    <scope>NUCLEOTIDE SEQUENCE [LARGE SCALE GENOMIC DNA]</scope>
    <source>
        <strain evidence="9 10">CCRI-22766</strain>
    </source>
</reference>
<dbReference type="GO" id="GO:0001682">
    <property type="term" value="P:tRNA 5'-leader removal"/>
    <property type="evidence" value="ECO:0007669"/>
    <property type="project" value="UniProtKB-UniRule"/>
</dbReference>
<evidence type="ECO:0000256" key="8">
    <source>
        <dbReference type="NCBIfam" id="TIGR00188"/>
    </source>
</evidence>
<dbReference type="NCBIfam" id="TIGR00188">
    <property type="entry name" value="rnpA"/>
    <property type="match status" value="1"/>
</dbReference>
<dbReference type="AlphaFoldDB" id="A0A371ISG7"/>
<dbReference type="EC" id="3.1.26.5" evidence="7 8"/>
<evidence type="ECO:0000256" key="3">
    <source>
        <dbReference type="ARBA" id="ARBA00022722"/>
    </source>
</evidence>
<keyword evidence="10" id="KW-1185">Reference proteome</keyword>
<protein>
    <recommendedName>
        <fullName evidence="7 8">Ribonuclease P protein component</fullName>
        <shortName evidence="7">RNase P protein</shortName>
        <shortName evidence="7">RNaseP protein</shortName>
        <ecNumber evidence="7 8">3.1.26.5</ecNumber>
    </recommendedName>
    <alternativeName>
        <fullName evidence="7">Protein C5</fullName>
    </alternativeName>
</protein>
<dbReference type="OrthoDB" id="9810867at2"/>
<dbReference type="SUPFAM" id="SSF54211">
    <property type="entry name" value="Ribosomal protein S5 domain 2-like"/>
    <property type="match status" value="1"/>
</dbReference>
<evidence type="ECO:0000256" key="4">
    <source>
        <dbReference type="ARBA" id="ARBA00022759"/>
    </source>
</evidence>
<comment type="similarity">
    <text evidence="7">Belongs to the RnpA family.</text>
</comment>
<dbReference type="GO" id="GO:0030677">
    <property type="term" value="C:ribonuclease P complex"/>
    <property type="evidence" value="ECO:0007669"/>
    <property type="project" value="TreeGrafter"/>
</dbReference>
<evidence type="ECO:0000313" key="9">
    <source>
        <dbReference type="EMBL" id="RDY23428.1"/>
    </source>
</evidence>
<dbReference type="PANTHER" id="PTHR33992">
    <property type="entry name" value="RIBONUCLEASE P PROTEIN COMPONENT"/>
    <property type="match status" value="1"/>
</dbReference>
<keyword evidence="2 7" id="KW-0819">tRNA processing</keyword>
<dbReference type="GO" id="GO:0042781">
    <property type="term" value="F:3'-tRNA processing endoribonuclease activity"/>
    <property type="evidence" value="ECO:0007669"/>
    <property type="project" value="TreeGrafter"/>
</dbReference>
<comment type="function">
    <text evidence="1 7">RNaseP catalyzes the removal of the 5'-leader sequence from pre-tRNA to produce the mature 5'-terminus. It can also cleave other RNA substrates such as 4.5S RNA. The protein component plays an auxiliary but essential role in vivo by binding to the 5'-leader sequence and broadening the substrate specificity of the ribozyme.</text>
</comment>
<proteinExistence type="inferred from homology"/>
<organism evidence="9 10">
    <name type="scientific">Romboutsia maritimum</name>
    <dbReference type="NCBI Taxonomy" id="2020948"/>
    <lineage>
        <taxon>Bacteria</taxon>
        <taxon>Bacillati</taxon>
        <taxon>Bacillota</taxon>
        <taxon>Clostridia</taxon>
        <taxon>Peptostreptococcales</taxon>
        <taxon>Peptostreptococcaceae</taxon>
        <taxon>Romboutsia</taxon>
    </lineage>
</organism>
<dbReference type="GO" id="GO:0000049">
    <property type="term" value="F:tRNA binding"/>
    <property type="evidence" value="ECO:0007669"/>
    <property type="project" value="UniProtKB-UniRule"/>
</dbReference>
<dbReference type="Gene3D" id="3.30.230.10">
    <property type="match status" value="1"/>
</dbReference>
<keyword evidence="6 7" id="KW-0694">RNA-binding</keyword>
<evidence type="ECO:0000256" key="7">
    <source>
        <dbReference type="HAMAP-Rule" id="MF_00227"/>
    </source>
</evidence>
<evidence type="ECO:0000256" key="6">
    <source>
        <dbReference type="ARBA" id="ARBA00022884"/>
    </source>
</evidence>
<dbReference type="InterPro" id="IPR020568">
    <property type="entry name" value="Ribosomal_Su5_D2-typ_SF"/>
</dbReference>
<sequence length="114" mass="13319">MDFNRTQGLKKDSDFRKVYKHGKSFANKYLVMYILKNKSDCSRVGISVSKKVGKAITRNKVRRLIRESYRLYIDEKVKTGYDIVFIARVSSKDASFNDIQKSLKHLVKKSDMFV</sequence>
<keyword evidence="4 7" id="KW-0255">Endonuclease</keyword>
<dbReference type="PANTHER" id="PTHR33992:SF1">
    <property type="entry name" value="RIBONUCLEASE P PROTEIN COMPONENT"/>
    <property type="match status" value="1"/>
</dbReference>
<dbReference type="Proteomes" id="UP000243494">
    <property type="component" value="Unassembled WGS sequence"/>
</dbReference>
<accession>A0A371ISG7</accession>
<name>A0A371ISG7_9FIRM</name>